<evidence type="ECO:0000313" key="2">
    <source>
        <dbReference type="EMBL" id="RDY31224.1"/>
    </source>
</evidence>
<dbReference type="GO" id="GO:0004519">
    <property type="term" value="F:endonuclease activity"/>
    <property type="evidence" value="ECO:0007669"/>
    <property type="project" value="UniProtKB-KW"/>
</dbReference>
<evidence type="ECO:0000259" key="1">
    <source>
        <dbReference type="Pfam" id="PF13175"/>
    </source>
</evidence>
<keyword evidence="3" id="KW-1185">Reference proteome</keyword>
<keyword evidence="2" id="KW-0255">Endonuclease</keyword>
<gene>
    <name evidence="2" type="ORF">CG710_010580</name>
</gene>
<dbReference type="EMBL" id="NOKA02000019">
    <property type="protein sequence ID" value="RDY31224.1"/>
    <property type="molecule type" value="Genomic_DNA"/>
</dbReference>
<keyword evidence="2" id="KW-0378">Hydrolase</keyword>
<dbReference type="PANTHER" id="PTHR43581">
    <property type="entry name" value="ATP/GTP PHOSPHATASE"/>
    <property type="match status" value="1"/>
</dbReference>
<reference evidence="2 3" key="1">
    <citation type="journal article" date="2017" name="Genome Announc.">
        <title>Draft Genome Sequence of a Sporulating and Motile Strain of Lachnotalea glycerini Isolated from Water in Quebec City, Canada.</title>
        <authorList>
            <person name="Maheux A.F."/>
            <person name="Boudreau D.K."/>
            <person name="Berube E."/>
            <person name="Boissinot M."/>
            <person name="Raymond F."/>
            <person name="Brodeur S."/>
            <person name="Corbeil J."/>
            <person name="Isabel S."/>
            <person name="Omar R.F."/>
            <person name="Bergeron M.G."/>
        </authorList>
    </citation>
    <scope>NUCLEOTIDE SEQUENCE [LARGE SCALE GENOMIC DNA]</scope>
    <source>
        <strain evidence="2 3">CCRI-19302</strain>
    </source>
</reference>
<evidence type="ECO:0000313" key="3">
    <source>
        <dbReference type="Proteomes" id="UP000216411"/>
    </source>
</evidence>
<dbReference type="InterPro" id="IPR041685">
    <property type="entry name" value="AAA_GajA/Old/RecF-like"/>
</dbReference>
<comment type="caution">
    <text evidence="2">The sequence shown here is derived from an EMBL/GenBank/DDBJ whole genome shotgun (WGS) entry which is preliminary data.</text>
</comment>
<dbReference type="InterPro" id="IPR027417">
    <property type="entry name" value="P-loop_NTPase"/>
</dbReference>
<dbReference type="OrthoDB" id="1093370at2"/>
<name>A0A371JEP4_9FIRM</name>
<dbReference type="Pfam" id="PF13175">
    <property type="entry name" value="AAA_15"/>
    <property type="match status" value="1"/>
</dbReference>
<dbReference type="PANTHER" id="PTHR43581:SF4">
    <property type="entry name" value="ATP_GTP PHOSPHATASE"/>
    <property type="match status" value="1"/>
</dbReference>
<keyword evidence="2" id="KW-0540">Nuclease</keyword>
<protein>
    <submittedName>
        <fullName evidence="2">OLD family endonuclease</fullName>
    </submittedName>
</protein>
<dbReference type="Proteomes" id="UP000216411">
    <property type="component" value="Unassembled WGS sequence"/>
</dbReference>
<dbReference type="AlphaFoldDB" id="A0A371JEP4"/>
<dbReference type="InterPro" id="IPR051396">
    <property type="entry name" value="Bact_Antivir_Def_Nuclease"/>
</dbReference>
<proteinExistence type="predicted"/>
<dbReference type="SUPFAM" id="SSF52540">
    <property type="entry name" value="P-loop containing nucleoside triphosphate hydrolases"/>
    <property type="match status" value="1"/>
</dbReference>
<dbReference type="RefSeq" id="WP_115804203.1">
    <property type="nucleotide sequence ID" value="NZ_NOKA02000019.1"/>
</dbReference>
<accession>A0A371JEP4</accession>
<organism evidence="2 3">
    <name type="scientific">Lachnotalea glycerini</name>
    <dbReference type="NCBI Taxonomy" id="1763509"/>
    <lineage>
        <taxon>Bacteria</taxon>
        <taxon>Bacillati</taxon>
        <taxon>Bacillota</taxon>
        <taxon>Clostridia</taxon>
        <taxon>Lachnospirales</taxon>
        <taxon>Lachnospiraceae</taxon>
        <taxon>Lachnotalea</taxon>
    </lineage>
</organism>
<sequence length="624" mass="72990">MKIAAISIENFKSIKKLTIDEIENAMILVGKNNTGKTVVLDALLALSDSYVIKESDFFAKNLSIEIGVTLNIGEEDLINLNERGAVSRYKRYDIWEKDFLEKFPSYSKEEELLTFTCTIHPDGKRKYSDGIRKDNKYIKEILPKIHYLNSTRDLSNIQEDIFSFQGNKALENLRYDKCMFNVKKPCTRCFECIGYIHKKETEQLDITETARLLEYKLFTTNIGEFESRINYYLHKNNGEAQDVKYVMSFDFEKAFAMDTMIENKERGTRGSIDTLGAGTRSIYIFSLLEAYIERDNSVNSIILIEEPEIYLHPQLQKVASEILYRLSKKNQVIFSTHSPNMLFNFSSKQIKQVVADEEYNTTIKEDVDIDVILDDLGYTANDMMNVSFVFIVEGKQDSNRLPLLLEKYYSEIYDESGMLKRISIIPTNSCTNIKTYANLKYINKLYLKDQFLMIRDSDGKNPNYLIRQLCSYYSQRAKEDEGNVPRVQEKNVLVLKYYSFENYFLDPAVMCKIGVIKNEEEFYHILYDKYKAYLFKLPSMKRMIKITGARIRSKEDLKKNMENIKIYVRGHNLYDIFYGKYRGSAETEILKKYVDTAPRETFANILDAIDRFVYFESRKKDTLD</sequence>
<dbReference type="Gene3D" id="3.40.50.300">
    <property type="entry name" value="P-loop containing nucleotide triphosphate hydrolases"/>
    <property type="match status" value="1"/>
</dbReference>
<feature type="domain" description="Endonuclease GajA/Old nuclease/RecF-like AAA" evidence="1">
    <location>
        <begin position="1"/>
        <end position="341"/>
    </location>
</feature>